<keyword evidence="1" id="KW-0812">Transmembrane</keyword>
<name>A0AB35XJB2_9ACTN</name>
<organism evidence="2 3">
    <name type="scientific">Cutibacterium avidum</name>
    <dbReference type="NCBI Taxonomy" id="33010"/>
    <lineage>
        <taxon>Bacteria</taxon>
        <taxon>Bacillati</taxon>
        <taxon>Actinomycetota</taxon>
        <taxon>Actinomycetes</taxon>
        <taxon>Propionibacteriales</taxon>
        <taxon>Propionibacteriaceae</taxon>
        <taxon>Cutibacterium</taxon>
    </lineage>
</organism>
<comment type="caution">
    <text evidence="2">The sequence shown here is derived from an EMBL/GenBank/DDBJ whole genome shotgun (WGS) entry which is preliminary data.</text>
</comment>
<evidence type="ECO:0000256" key="1">
    <source>
        <dbReference type="SAM" id="Phobius"/>
    </source>
</evidence>
<keyword evidence="1" id="KW-0472">Membrane</keyword>
<reference evidence="2" key="1">
    <citation type="submission" date="2024-02" db="EMBL/GenBank/DDBJ databases">
        <title>Bacterial skin colonization with Propionibacterium avidum as a risk factor for Periprosthetic Joint Infections - a single-center prospective study.</title>
        <authorList>
            <person name="Achermann Y."/>
        </authorList>
    </citation>
    <scope>NUCLEOTIDE SEQUENCE</scope>
    <source>
        <strain evidence="2">PAVI-2017310195</strain>
    </source>
</reference>
<dbReference type="RefSeq" id="WP_279186732.1">
    <property type="nucleotide sequence ID" value="NZ_JBAKUA010000012.1"/>
</dbReference>
<evidence type="ECO:0000313" key="3">
    <source>
        <dbReference type="Proteomes" id="UP001309299"/>
    </source>
</evidence>
<dbReference type="EMBL" id="JBAKUA010000012">
    <property type="protein sequence ID" value="MEH1547162.1"/>
    <property type="molecule type" value="Genomic_DNA"/>
</dbReference>
<proteinExistence type="predicted"/>
<accession>A0AB35XJB2</accession>
<dbReference type="Proteomes" id="UP001309299">
    <property type="component" value="Unassembled WGS sequence"/>
</dbReference>
<evidence type="ECO:0000313" key="2">
    <source>
        <dbReference type="EMBL" id="MEH1547162.1"/>
    </source>
</evidence>
<gene>
    <name evidence="2" type="ORF">V7F78_09095</name>
</gene>
<feature type="transmembrane region" description="Helical" evidence="1">
    <location>
        <begin position="74"/>
        <end position="91"/>
    </location>
</feature>
<dbReference type="AlphaFoldDB" id="A0AB35XJB2"/>
<keyword evidence="1" id="KW-1133">Transmembrane helix</keyword>
<protein>
    <submittedName>
        <fullName evidence="2">UDP-phosphate galactose phosphotransferase</fullName>
    </submittedName>
</protein>
<sequence length="160" mass="17549">MLRNDFSLRVLSRSKGTAISTEVARKAAGRLHWPTRIRFGLTLSDALAIAVALITTIYIRWPSPDSQTIAGTRHITYSALAVVFGLVRLLILSANDSHRIRLLSSGLQEYQLVARGTLWAFGSLAIFSYLFKLSVSRSLFLVQGPGRVVLSFCSGGVVRV</sequence>
<feature type="transmembrane region" description="Helical" evidence="1">
    <location>
        <begin position="39"/>
        <end position="59"/>
    </location>
</feature>
<feature type="transmembrane region" description="Helical" evidence="1">
    <location>
        <begin position="112"/>
        <end position="131"/>
    </location>
</feature>